<sequence>MKYLRLFAIGIFLGNISCSIFRSGYRYPPLKKSDRIEVYGHRGEAGHYPENTIPGFLSAVQKGVDAVELDVVISKDKKVVVSHEPFMASHYMLDEKGKPISKKKQHSYNLYEMNYDSIRKFDSGSKMNRSFPKQRKFPTFKPLLETVFDQVENYIETNDRPSIKYMIEVKSSPQSYNIHQPEPQEFVDLIMEVITSRNLEKRVIIKSFDPRILNTVHASHPSIETSYLVSKVGIDRNLSYLEFTPTIYSPRHKLIKNRQFVDSIRSKNMKLVPWTVNRPKKIKRMIKLGVDGIISDYPERVFKELNNRNN</sequence>
<dbReference type="InterPro" id="IPR030395">
    <property type="entry name" value="GP_PDE_dom"/>
</dbReference>
<evidence type="ECO:0000313" key="3">
    <source>
        <dbReference type="Proteomes" id="UP001597100"/>
    </source>
</evidence>
<reference evidence="3" key="1">
    <citation type="journal article" date="2019" name="Int. J. Syst. Evol. Microbiol.">
        <title>The Global Catalogue of Microorganisms (GCM) 10K type strain sequencing project: providing services to taxonomists for standard genome sequencing and annotation.</title>
        <authorList>
            <consortium name="The Broad Institute Genomics Platform"/>
            <consortium name="The Broad Institute Genome Sequencing Center for Infectious Disease"/>
            <person name="Wu L."/>
            <person name="Ma J."/>
        </authorList>
    </citation>
    <scope>NUCLEOTIDE SEQUENCE [LARGE SCALE GENOMIC DNA]</scope>
    <source>
        <strain evidence="3">CCUG 60898</strain>
    </source>
</reference>
<dbReference type="EMBL" id="JBHTJP010000032">
    <property type="protein sequence ID" value="MFD0976540.1"/>
    <property type="molecule type" value="Genomic_DNA"/>
</dbReference>
<proteinExistence type="predicted"/>
<name>A0ABW3IFD8_9FLAO</name>
<dbReference type="SUPFAM" id="SSF51695">
    <property type="entry name" value="PLC-like phosphodiesterases"/>
    <property type="match status" value="1"/>
</dbReference>
<dbReference type="PANTHER" id="PTHR46211">
    <property type="entry name" value="GLYCEROPHOSPHORYL DIESTER PHOSPHODIESTERASE"/>
    <property type="match status" value="1"/>
</dbReference>
<organism evidence="2 3">
    <name type="scientific">Salinimicrobium gaetbulicola</name>
    <dbReference type="NCBI Taxonomy" id="999702"/>
    <lineage>
        <taxon>Bacteria</taxon>
        <taxon>Pseudomonadati</taxon>
        <taxon>Bacteroidota</taxon>
        <taxon>Flavobacteriia</taxon>
        <taxon>Flavobacteriales</taxon>
        <taxon>Flavobacteriaceae</taxon>
        <taxon>Salinimicrobium</taxon>
    </lineage>
</organism>
<dbReference type="PROSITE" id="PS51704">
    <property type="entry name" value="GP_PDE"/>
    <property type="match status" value="1"/>
</dbReference>
<dbReference type="Pfam" id="PF03009">
    <property type="entry name" value="GDPD"/>
    <property type="match status" value="1"/>
</dbReference>
<evidence type="ECO:0000313" key="2">
    <source>
        <dbReference type="EMBL" id="MFD0976540.1"/>
    </source>
</evidence>
<dbReference type="PANTHER" id="PTHR46211:SF14">
    <property type="entry name" value="GLYCEROPHOSPHODIESTER PHOSPHODIESTERASE"/>
    <property type="match status" value="1"/>
</dbReference>
<dbReference type="InterPro" id="IPR017946">
    <property type="entry name" value="PLC-like_Pdiesterase_TIM-brl"/>
</dbReference>
<gene>
    <name evidence="2" type="ORF">ACFQ1G_07035</name>
</gene>
<protein>
    <submittedName>
        <fullName evidence="2">Glycerophosphodiester phosphodiesterase family protein</fullName>
    </submittedName>
</protein>
<comment type="caution">
    <text evidence="2">The sequence shown here is derived from an EMBL/GenBank/DDBJ whole genome shotgun (WGS) entry which is preliminary data.</text>
</comment>
<dbReference type="Gene3D" id="3.20.20.190">
    <property type="entry name" value="Phosphatidylinositol (PI) phosphodiesterase"/>
    <property type="match status" value="1"/>
</dbReference>
<keyword evidence="3" id="KW-1185">Reference proteome</keyword>
<dbReference type="RefSeq" id="WP_380737960.1">
    <property type="nucleotide sequence ID" value="NZ_JBHTJP010000032.1"/>
</dbReference>
<accession>A0ABW3IFD8</accession>
<evidence type="ECO:0000259" key="1">
    <source>
        <dbReference type="PROSITE" id="PS51704"/>
    </source>
</evidence>
<feature type="domain" description="GP-PDE" evidence="1">
    <location>
        <begin position="36"/>
        <end position="305"/>
    </location>
</feature>
<dbReference type="Proteomes" id="UP001597100">
    <property type="component" value="Unassembled WGS sequence"/>
</dbReference>